<dbReference type="PROSITE" id="PS50977">
    <property type="entry name" value="HTH_TETR_2"/>
    <property type="match status" value="1"/>
</dbReference>
<dbReference type="Gene3D" id="1.10.357.10">
    <property type="entry name" value="Tetracycline Repressor, domain 2"/>
    <property type="match status" value="1"/>
</dbReference>
<dbReference type="InterPro" id="IPR001647">
    <property type="entry name" value="HTH_TetR"/>
</dbReference>
<reference evidence="4 5" key="1">
    <citation type="journal article" date="2011" name="J. Bacteriol.">
        <title>Genome sequence of 'Pedosphaera parvula' Ellin514, an aerobic Verrucomicrobial isolate from pasture soil.</title>
        <authorList>
            <person name="Kant R."/>
            <person name="van Passel M.W."/>
            <person name="Sangwan P."/>
            <person name="Palva A."/>
            <person name="Lucas S."/>
            <person name="Copeland A."/>
            <person name="Lapidus A."/>
            <person name="Glavina Del Rio T."/>
            <person name="Dalin E."/>
            <person name="Tice H."/>
            <person name="Bruce D."/>
            <person name="Goodwin L."/>
            <person name="Pitluck S."/>
            <person name="Chertkov O."/>
            <person name="Larimer F.W."/>
            <person name="Land M.L."/>
            <person name="Hauser L."/>
            <person name="Brettin T.S."/>
            <person name="Detter J.C."/>
            <person name="Han S."/>
            <person name="de Vos W.M."/>
            <person name="Janssen P.H."/>
            <person name="Smidt H."/>
        </authorList>
    </citation>
    <scope>NUCLEOTIDE SEQUENCE [LARGE SCALE GENOMIC DNA]</scope>
    <source>
        <strain evidence="4 5">Ellin514</strain>
    </source>
</reference>
<name>B9XK72_PEDPL</name>
<feature type="DNA-binding region" description="H-T-H motif" evidence="2">
    <location>
        <begin position="29"/>
        <end position="48"/>
    </location>
</feature>
<keyword evidence="5" id="KW-1185">Reference proteome</keyword>
<sequence>MRVRDPRKEKAIRDQALAMIVKHGFDGLSMQKLARAAHVSPATIYIYFQDREDLILKLYAEISERMFAATLENFDPAMAFDEGLKVQWINRARYFLKHPMEMHFMEQIRFSPLHERAFRATGCKFNELMKAFVRNAIQRKQLVRVPVEVYWSVAFAPLYQLVKFHMHGKGLPGTGTFVLDDKTMLLTLDLVLKALKP</sequence>
<dbReference type="PANTHER" id="PTHR30055">
    <property type="entry name" value="HTH-TYPE TRANSCRIPTIONAL REGULATOR RUTR"/>
    <property type="match status" value="1"/>
</dbReference>
<dbReference type="RefSeq" id="WP_007416215.1">
    <property type="nucleotide sequence ID" value="NZ_ABOX02000024.1"/>
</dbReference>
<dbReference type="PRINTS" id="PR00455">
    <property type="entry name" value="HTHTETR"/>
</dbReference>
<feature type="domain" description="HTH tetR-type" evidence="3">
    <location>
        <begin position="6"/>
        <end position="66"/>
    </location>
</feature>
<proteinExistence type="predicted"/>
<dbReference type="AlphaFoldDB" id="B9XK72"/>
<dbReference type="GO" id="GO:0003677">
    <property type="term" value="F:DNA binding"/>
    <property type="evidence" value="ECO:0007669"/>
    <property type="project" value="UniProtKB-UniRule"/>
</dbReference>
<dbReference type="EMBL" id="ABOX02000024">
    <property type="protein sequence ID" value="EEF59710.1"/>
    <property type="molecule type" value="Genomic_DNA"/>
</dbReference>
<evidence type="ECO:0000256" key="1">
    <source>
        <dbReference type="ARBA" id="ARBA00023125"/>
    </source>
</evidence>
<dbReference type="SUPFAM" id="SSF46689">
    <property type="entry name" value="Homeodomain-like"/>
    <property type="match status" value="1"/>
</dbReference>
<evidence type="ECO:0000256" key="2">
    <source>
        <dbReference type="PROSITE-ProRule" id="PRU00335"/>
    </source>
</evidence>
<protein>
    <submittedName>
        <fullName evidence="4">Transcriptional regulator, TetR family</fullName>
    </submittedName>
</protein>
<comment type="caution">
    <text evidence="4">The sequence shown here is derived from an EMBL/GenBank/DDBJ whole genome shotgun (WGS) entry which is preliminary data.</text>
</comment>
<dbReference type="Pfam" id="PF00440">
    <property type="entry name" value="TetR_N"/>
    <property type="match status" value="1"/>
</dbReference>
<accession>B9XK72</accession>
<dbReference type="InterPro" id="IPR009057">
    <property type="entry name" value="Homeodomain-like_sf"/>
</dbReference>
<evidence type="ECO:0000313" key="4">
    <source>
        <dbReference type="EMBL" id="EEF59710.1"/>
    </source>
</evidence>
<dbReference type="Proteomes" id="UP000003688">
    <property type="component" value="Unassembled WGS sequence"/>
</dbReference>
<evidence type="ECO:0000313" key="5">
    <source>
        <dbReference type="Proteomes" id="UP000003688"/>
    </source>
</evidence>
<organism evidence="4 5">
    <name type="scientific">Pedosphaera parvula (strain Ellin514)</name>
    <dbReference type="NCBI Taxonomy" id="320771"/>
    <lineage>
        <taxon>Bacteria</taxon>
        <taxon>Pseudomonadati</taxon>
        <taxon>Verrucomicrobiota</taxon>
        <taxon>Pedosphaerae</taxon>
        <taxon>Pedosphaerales</taxon>
        <taxon>Pedosphaeraceae</taxon>
        <taxon>Pedosphaera</taxon>
    </lineage>
</organism>
<dbReference type="OrthoDB" id="6430772at2"/>
<dbReference type="STRING" id="320771.Cflav_PD2531"/>
<keyword evidence="1 2" id="KW-0238">DNA-binding</keyword>
<gene>
    <name evidence="4" type="ORF">Cflav_PD2531</name>
</gene>
<dbReference type="InterPro" id="IPR050109">
    <property type="entry name" value="HTH-type_TetR-like_transc_reg"/>
</dbReference>
<evidence type="ECO:0000259" key="3">
    <source>
        <dbReference type="PROSITE" id="PS50977"/>
    </source>
</evidence>